<feature type="active site" evidence="3 4">
    <location>
        <position position="209"/>
    </location>
</feature>
<dbReference type="EC" id="3.1.1.61" evidence="3"/>
<comment type="subcellular location">
    <subcellularLocation>
        <location evidence="3">Cytoplasm</location>
    </subcellularLocation>
</comment>
<comment type="PTM">
    <text evidence="3">Phosphorylated by CheA. Phosphorylation of the N-terminal regulatory domain activates the methylesterase activity.</text>
</comment>
<dbReference type="CDD" id="cd17541">
    <property type="entry name" value="REC_CheB-like"/>
    <property type="match status" value="1"/>
</dbReference>
<dbReference type="PROSITE" id="PS50122">
    <property type="entry name" value="CHEB"/>
    <property type="match status" value="1"/>
</dbReference>
<dbReference type="NCBIfam" id="NF001965">
    <property type="entry name" value="PRK00742.1"/>
    <property type="match status" value="1"/>
</dbReference>
<dbReference type="PANTHER" id="PTHR42872:SF3">
    <property type="entry name" value="PROTEIN-GLUTAMATE METHYLESTERASE_PROTEIN-GLUTAMINE GLUTAMINASE 1"/>
    <property type="match status" value="1"/>
</dbReference>
<dbReference type="Gene3D" id="3.40.50.2300">
    <property type="match status" value="1"/>
</dbReference>
<feature type="domain" description="Response regulatory" evidence="7">
    <location>
        <begin position="7"/>
        <end position="125"/>
    </location>
</feature>
<dbReference type="InterPro" id="IPR008248">
    <property type="entry name" value="CheB-like"/>
</dbReference>
<dbReference type="Pfam" id="PF01339">
    <property type="entry name" value="CheB_methylest"/>
    <property type="match status" value="1"/>
</dbReference>
<gene>
    <name evidence="3" type="primary">cheB</name>
    <name evidence="9" type="ORF">KIH74_20770</name>
</gene>
<evidence type="ECO:0000313" key="9">
    <source>
        <dbReference type="EMBL" id="MBT0771383.1"/>
    </source>
</evidence>
<dbReference type="CDD" id="cd16432">
    <property type="entry name" value="CheB_Rec"/>
    <property type="match status" value="1"/>
</dbReference>
<evidence type="ECO:0000259" key="7">
    <source>
        <dbReference type="PROSITE" id="PS50110"/>
    </source>
</evidence>
<evidence type="ECO:0000256" key="2">
    <source>
        <dbReference type="ARBA" id="ARBA00048267"/>
    </source>
</evidence>
<feature type="active site" evidence="3 4">
    <location>
        <position position="182"/>
    </location>
</feature>
<dbReference type="SUPFAM" id="SSF52738">
    <property type="entry name" value="Methylesterase CheB, C-terminal domain"/>
    <property type="match status" value="1"/>
</dbReference>
<comment type="catalytic activity">
    <reaction evidence="2 3">
        <text>[protein]-L-glutamate 5-O-methyl ester + H2O = L-glutamyl-[protein] + methanol + H(+)</text>
        <dbReference type="Rhea" id="RHEA:23236"/>
        <dbReference type="Rhea" id="RHEA-COMP:10208"/>
        <dbReference type="Rhea" id="RHEA-COMP:10311"/>
        <dbReference type="ChEBI" id="CHEBI:15377"/>
        <dbReference type="ChEBI" id="CHEBI:15378"/>
        <dbReference type="ChEBI" id="CHEBI:17790"/>
        <dbReference type="ChEBI" id="CHEBI:29973"/>
        <dbReference type="ChEBI" id="CHEBI:82795"/>
        <dbReference type="EC" id="3.1.1.61"/>
    </reaction>
</comment>
<evidence type="ECO:0000256" key="3">
    <source>
        <dbReference type="HAMAP-Rule" id="MF_00099"/>
    </source>
</evidence>
<evidence type="ECO:0000313" key="10">
    <source>
        <dbReference type="Proteomes" id="UP001197247"/>
    </source>
</evidence>
<keyword evidence="3 5" id="KW-0597">Phosphoprotein</keyword>
<keyword evidence="3" id="KW-0963">Cytoplasm</keyword>
<dbReference type="SUPFAM" id="SSF52172">
    <property type="entry name" value="CheY-like"/>
    <property type="match status" value="1"/>
</dbReference>
<dbReference type="RefSeq" id="WP_214157670.1">
    <property type="nucleotide sequence ID" value="NZ_JAHBAY010000008.1"/>
</dbReference>
<dbReference type="InterPro" id="IPR001789">
    <property type="entry name" value="Sig_transdc_resp-reg_receiver"/>
</dbReference>
<keyword evidence="1 3" id="KW-0378">Hydrolase</keyword>
<evidence type="ECO:0000256" key="4">
    <source>
        <dbReference type="PROSITE-ProRule" id="PRU00050"/>
    </source>
</evidence>
<name>A0ABS5TKL5_9ACTN</name>
<protein>
    <recommendedName>
        <fullName evidence="3">Protein-glutamate methylesterase/protein-glutamine glutaminase</fullName>
        <ecNumber evidence="3">3.1.1.61</ecNumber>
        <ecNumber evidence="3">3.5.1.44</ecNumber>
    </recommendedName>
</protein>
<comment type="function">
    <text evidence="3">Involved in chemotaxis. Part of a chemotaxis signal transduction system that modulates chemotaxis in response to various stimuli. Catalyzes the demethylation of specific methylglutamate residues introduced into the chemoreceptors (methyl-accepting chemotaxis proteins or MCP) by CheR. Also mediates the irreversible deamidation of specific glutamine residues to glutamic acid.</text>
</comment>
<dbReference type="Pfam" id="PF00072">
    <property type="entry name" value="Response_reg"/>
    <property type="match status" value="1"/>
</dbReference>
<dbReference type="InterPro" id="IPR011006">
    <property type="entry name" value="CheY-like_superfamily"/>
</dbReference>
<keyword evidence="3 4" id="KW-0145">Chemotaxis</keyword>
<feature type="modified residue" description="4-aspartylphosphate" evidence="3 5">
    <location>
        <position position="58"/>
    </location>
</feature>
<evidence type="ECO:0000259" key="8">
    <source>
        <dbReference type="PROSITE" id="PS50122"/>
    </source>
</evidence>
<feature type="region of interest" description="Disordered" evidence="6">
    <location>
        <begin position="146"/>
        <end position="171"/>
    </location>
</feature>
<sequence length="380" mass="39500">MSATRIRVLIVDDSVVIRRLIKEILDSDSRIEVVGVAQNGQVALGKVEELKPDAITMDIEMPVMNGVDCVKALRKTHPRLPIVMFSTLTERGASATMDALAAGASDYVTKPANVGSVMESRQSIMDQLVPKLIALTGSRRLVSGAKKAALPPPQPVPAQAKGPGGAPARRTQPFGLLAIGSSTGGPDALATVLSALPGDLPVPVVITQHMPPVFTKMLAQRLDSTCRLSIHEAAEGDSVERGKVLIAPGGLHMELKTRGTGVSVHLSDAPPENFCRPAVDVMFRSVASVYRNRVLAVVLTGMGRDGAAGAGVIRTAGGEVFAQDEATSVVWGMPGATVMAGQADRVLPLEQMAATIASALTHSQNAAARQAGPVSGGVRA</sequence>
<evidence type="ECO:0000256" key="1">
    <source>
        <dbReference type="ARBA" id="ARBA00022801"/>
    </source>
</evidence>
<evidence type="ECO:0000256" key="6">
    <source>
        <dbReference type="SAM" id="MobiDB-lite"/>
    </source>
</evidence>
<feature type="domain" description="CheB-type methylesterase" evidence="8">
    <location>
        <begin position="173"/>
        <end position="363"/>
    </location>
</feature>
<dbReference type="PANTHER" id="PTHR42872">
    <property type="entry name" value="PROTEIN-GLUTAMATE METHYLESTERASE/PROTEIN-GLUTAMINE GLUTAMINASE"/>
    <property type="match status" value="1"/>
</dbReference>
<dbReference type="HAMAP" id="MF_00099">
    <property type="entry name" value="CheB_chemtxs"/>
    <property type="match status" value="1"/>
</dbReference>
<comment type="catalytic activity">
    <reaction evidence="3">
        <text>L-glutaminyl-[protein] + H2O = L-glutamyl-[protein] + NH4(+)</text>
        <dbReference type="Rhea" id="RHEA:16441"/>
        <dbReference type="Rhea" id="RHEA-COMP:10207"/>
        <dbReference type="Rhea" id="RHEA-COMP:10208"/>
        <dbReference type="ChEBI" id="CHEBI:15377"/>
        <dbReference type="ChEBI" id="CHEBI:28938"/>
        <dbReference type="ChEBI" id="CHEBI:29973"/>
        <dbReference type="ChEBI" id="CHEBI:30011"/>
        <dbReference type="EC" id="3.5.1.44"/>
    </reaction>
</comment>
<comment type="similarity">
    <text evidence="3">Belongs to the CheB family.</text>
</comment>
<dbReference type="InterPro" id="IPR035909">
    <property type="entry name" value="CheB_C"/>
</dbReference>
<dbReference type="PIRSF" id="PIRSF000876">
    <property type="entry name" value="RR_chemtxs_CheB"/>
    <property type="match status" value="1"/>
</dbReference>
<comment type="domain">
    <text evidence="3">Contains a C-terminal catalytic domain, and an N-terminal region which modulates catalytic activity.</text>
</comment>
<dbReference type="EC" id="3.5.1.44" evidence="3"/>
<feature type="active site" evidence="3 4">
    <location>
        <position position="305"/>
    </location>
</feature>
<comment type="caution">
    <text evidence="9">The sequence shown here is derived from an EMBL/GenBank/DDBJ whole genome shotgun (WGS) entry which is preliminary data.</text>
</comment>
<keyword evidence="10" id="KW-1185">Reference proteome</keyword>
<dbReference type="InterPro" id="IPR000673">
    <property type="entry name" value="Sig_transdc_resp-reg_Me-estase"/>
</dbReference>
<evidence type="ECO:0000256" key="5">
    <source>
        <dbReference type="PROSITE-ProRule" id="PRU00169"/>
    </source>
</evidence>
<organism evidence="9 10">
    <name type="scientific">Kineosporia corallincola</name>
    <dbReference type="NCBI Taxonomy" id="2835133"/>
    <lineage>
        <taxon>Bacteria</taxon>
        <taxon>Bacillati</taxon>
        <taxon>Actinomycetota</taxon>
        <taxon>Actinomycetes</taxon>
        <taxon>Kineosporiales</taxon>
        <taxon>Kineosporiaceae</taxon>
        <taxon>Kineosporia</taxon>
    </lineage>
</organism>
<dbReference type="EMBL" id="JAHBAY010000008">
    <property type="protein sequence ID" value="MBT0771383.1"/>
    <property type="molecule type" value="Genomic_DNA"/>
</dbReference>
<dbReference type="PROSITE" id="PS50110">
    <property type="entry name" value="RESPONSE_REGULATORY"/>
    <property type="match status" value="1"/>
</dbReference>
<dbReference type="Gene3D" id="3.40.50.180">
    <property type="entry name" value="Methylesterase CheB, C-terminal domain"/>
    <property type="match status" value="1"/>
</dbReference>
<reference evidence="9 10" key="1">
    <citation type="submission" date="2021-05" db="EMBL/GenBank/DDBJ databases">
        <title>Kineosporia and Streptomyces sp. nov. two new marine actinobacteria isolated from Coral.</title>
        <authorList>
            <person name="Buangrab K."/>
            <person name="Sutthacheep M."/>
            <person name="Yeemin T."/>
            <person name="Harunari E."/>
            <person name="Igarashi Y."/>
            <person name="Kanchanasin P."/>
            <person name="Tanasupawat S."/>
            <person name="Phongsopitanun W."/>
        </authorList>
    </citation>
    <scope>NUCLEOTIDE SEQUENCE [LARGE SCALE GENOMIC DNA]</scope>
    <source>
        <strain evidence="9 10">J2-2</strain>
    </source>
</reference>
<dbReference type="Proteomes" id="UP001197247">
    <property type="component" value="Unassembled WGS sequence"/>
</dbReference>
<proteinExistence type="inferred from homology"/>
<dbReference type="SMART" id="SM00448">
    <property type="entry name" value="REC"/>
    <property type="match status" value="1"/>
</dbReference>
<accession>A0ABS5TKL5</accession>